<keyword evidence="4" id="KW-0677">Repeat</keyword>
<feature type="domain" description="C2H2-type" evidence="12">
    <location>
        <begin position="536"/>
        <end position="561"/>
    </location>
</feature>
<evidence type="ECO:0000256" key="6">
    <source>
        <dbReference type="ARBA" id="ARBA00022833"/>
    </source>
</evidence>
<dbReference type="InterPro" id="IPR036236">
    <property type="entry name" value="Znf_C2H2_sf"/>
</dbReference>
<dbReference type="Proteomes" id="UP000499080">
    <property type="component" value="Unassembled WGS sequence"/>
</dbReference>
<dbReference type="Gene3D" id="3.30.160.60">
    <property type="entry name" value="Classic Zinc Finger"/>
    <property type="match status" value="4"/>
</dbReference>
<dbReference type="AlphaFoldDB" id="A0A4Y2NKM7"/>
<dbReference type="FunFam" id="3.30.160.60:FF:000446">
    <property type="entry name" value="Zinc finger protein"/>
    <property type="match status" value="1"/>
</dbReference>
<comment type="similarity">
    <text evidence="2">Belongs to the krueppel C2H2-type zinc-finger protein family.</text>
</comment>
<evidence type="ECO:0000256" key="4">
    <source>
        <dbReference type="ARBA" id="ARBA00022737"/>
    </source>
</evidence>
<evidence type="ECO:0000256" key="11">
    <source>
        <dbReference type="PROSITE-ProRule" id="PRU00042"/>
    </source>
</evidence>
<dbReference type="SUPFAM" id="SSF57667">
    <property type="entry name" value="beta-beta-alpha zinc fingers"/>
    <property type="match status" value="3"/>
</dbReference>
<keyword evidence="14" id="KW-1185">Reference proteome</keyword>
<evidence type="ECO:0000313" key="13">
    <source>
        <dbReference type="EMBL" id="GBN40058.1"/>
    </source>
</evidence>
<keyword evidence="10" id="KW-0539">Nucleus</keyword>
<dbReference type="OrthoDB" id="6156513at2759"/>
<sequence>MVELMCFDCFKTYDSLIGHYCFNGWWIPGVANGNTIVEEVAEELGSFKQGSSHGPCVQINETESVYTELSNINPEFSNENYLCNQVTYRNDQPTYSSQDYTTGGATNQLMAMNSEQGNIGEWAIGGMDNQAQGNEQGTNDCNMPMRLSFQNSEMEPNINRLTNMVGQLGFDQDNLSILSIPNTLNNRNYLAPVSGEIDSVPTYKVPKLDVFEYVQSKPKIQHDPSKLINNLIERSHVYEINSKTNDAPVINEDWGRINHELIIGNKPDNETAVDNIRLSEKYRQFLKYGQSAQRILLSGYIDSMTNNIAVAEAEPCRDLVFSNIPTNVLPERTGSINHQERINRTNLEMMRHKCSNASKGDKIGLNDIHFRRLTEESATVGISYTKKSDSFEDYPVVAAPAMASPSYSLFNEHNTFVCLKEFQPNGNVKPHSVQRNSHLKKHMIIHKGIKEYKCDVCRKTFRRNKNLQKHVLTHTGEKPFLCEVYGKSFSRKDNLQTHVLIHTGEKPFQCEVCGKSFRQKEHLQRHVRTHTVNKLHECNICGKKFSDKRNLHIHSKTHQPR</sequence>
<dbReference type="FunFam" id="3.30.160.60:FF:001506">
    <property type="entry name" value="Zinc finger protein"/>
    <property type="match status" value="1"/>
</dbReference>
<evidence type="ECO:0000256" key="3">
    <source>
        <dbReference type="ARBA" id="ARBA00022723"/>
    </source>
</evidence>
<evidence type="ECO:0000256" key="1">
    <source>
        <dbReference type="ARBA" id="ARBA00004123"/>
    </source>
</evidence>
<protein>
    <submittedName>
        <fullName evidence="13">Zinc finger protein 347</fullName>
    </submittedName>
</protein>
<evidence type="ECO:0000259" key="12">
    <source>
        <dbReference type="PROSITE" id="PS50157"/>
    </source>
</evidence>
<feature type="domain" description="C2H2-type" evidence="12">
    <location>
        <begin position="452"/>
        <end position="479"/>
    </location>
</feature>
<evidence type="ECO:0000256" key="7">
    <source>
        <dbReference type="ARBA" id="ARBA00023015"/>
    </source>
</evidence>
<dbReference type="InterPro" id="IPR013087">
    <property type="entry name" value="Znf_C2H2_type"/>
</dbReference>
<dbReference type="FunFam" id="3.30.160.60:FF:002343">
    <property type="entry name" value="Zinc finger protein 33A"/>
    <property type="match status" value="2"/>
</dbReference>
<dbReference type="SMART" id="SM00355">
    <property type="entry name" value="ZnF_C2H2"/>
    <property type="match status" value="4"/>
</dbReference>
<dbReference type="GO" id="GO:0005634">
    <property type="term" value="C:nucleus"/>
    <property type="evidence" value="ECO:0007669"/>
    <property type="project" value="UniProtKB-SubCell"/>
</dbReference>
<comment type="caution">
    <text evidence="13">The sequence shown here is derived from an EMBL/GenBank/DDBJ whole genome shotgun (WGS) entry which is preliminary data.</text>
</comment>
<keyword evidence="7" id="KW-0805">Transcription regulation</keyword>
<feature type="domain" description="C2H2-type" evidence="12">
    <location>
        <begin position="508"/>
        <end position="535"/>
    </location>
</feature>
<organism evidence="13 14">
    <name type="scientific">Araneus ventricosus</name>
    <name type="common">Orbweaver spider</name>
    <name type="synonym">Epeira ventricosa</name>
    <dbReference type="NCBI Taxonomy" id="182803"/>
    <lineage>
        <taxon>Eukaryota</taxon>
        <taxon>Metazoa</taxon>
        <taxon>Ecdysozoa</taxon>
        <taxon>Arthropoda</taxon>
        <taxon>Chelicerata</taxon>
        <taxon>Arachnida</taxon>
        <taxon>Araneae</taxon>
        <taxon>Araneomorphae</taxon>
        <taxon>Entelegynae</taxon>
        <taxon>Araneoidea</taxon>
        <taxon>Araneidae</taxon>
        <taxon>Araneus</taxon>
    </lineage>
</organism>
<dbReference type="PANTHER" id="PTHR24381">
    <property type="entry name" value="ZINC FINGER PROTEIN"/>
    <property type="match status" value="1"/>
</dbReference>
<evidence type="ECO:0000256" key="5">
    <source>
        <dbReference type="ARBA" id="ARBA00022771"/>
    </source>
</evidence>
<keyword evidence="3" id="KW-0479">Metal-binding</keyword>
<reference evidence="13 14" key="1">
    <citation type="journal article" date="2019" name="Sci. Rep.">
        <title>Orb-weaving spider Araneus ventricosus genome elucidates the spidroin gene catalogue.</title>
        <authorList>
            <person name="Kono N."/>
            <person name="Nakamura H."/>
            <person name="Ohtoshi R."/>
            <person name="Moran D.A.P."/>
            <person name="Shinohara A."/>
            <person name="Yoshida Y."/>
            <person name="Fujiwara M."/>
            <person name="Mori M."/>
            <person name="Tomita M."/>
            <person name="Arakawa K."/>
        </authorList>
    </citation>
    <scope>NUCLEOTIDE SEQUENCE [LARGE SCALE GENOMIC DNA]</scope>
</reference>
<dbReference type="PROSITE" id="PS50157">
    <property type="entry name" value="ZINC_FINGER_C2H2_2"/>
    <property type="match status" value="4"/>
</dbReference>
<proteinExistence type="inferred from homology"/>
<dbReference type="EMBL" id="BGPR01009445">
    <property type="protein sequence ID" value="GBN40058.1"/>
    <property type="molecule type" value="Genomic_DNA"/>
</dbReference>
<evidence type="ECO:0000256" key="10">
    <source>
        <dbReference type="ARBA" id="ARBA00023242"/>
    </source>
</evidence>
<keyword evidence="6" id="KW-0862">Zinc</keyword>
<keyword evidence="5 11" id="KW-0863">Zinc-finger</keyword>
<dbReference type="GO" id="GO:0000981">
    <property type="term" value="F:DNA-binding transcription factor activity, RNA polymerase II-specific"/>
    <property type="evidence" value="ECO:0007669"/>
    <property type="project" value="TreeGrafter"/>
</dbReference>
<dbReference type="GO" id="GO:0008270">
    <property type="term" value="F:zinc ion binding"/>
    <property type="evidence" value="ECO:0007669"/>
    <property type="project" value="UniProtKB-KW"/>
</dbReference>
<evidence type="ECO:0000256" key="9">
    <source>
        <dbReference type="ARBA" id="ARBA00023163"/>
    </source>
</evidence>
<evidence type="ECO:0000313" key="14">
    <source>
        <dbReference type="Proteomes" id="UP000499080"/>
    </source>
</evidence>
<comment type="subcellular location">
    <subcellularLocation>
        <location evidence="1">Nucleus</location>
    </subcellularLocation>
</comment>
<evidence type="ECO:0000256" key="8">
    <source>
        <dbReference type="ARBA" id="ARBA00023125"/>
    </source>
</evidence>
<dbReference type="GO" id="GO:0000977">
    <property type="term" value="F:RNA polymerase II transcription regulatory region sequence-specific DNA binding"/>
    <property type="evidence" value="ECO:0007669"/>
    <property type="project" value="TreeGrafter"/>
</dbReference>
<dbReference type="PANTHER" id="PTHR24381:SF393">
    <property type="entry name" value="CHROMATIN-LINKED ADAPTOR FOR MSL PROTEINS, ISOFORM B"/>
    <property type="match status" value="1"/>
</dbReference>
<keyword evidence="9" id="KW-0804">Transcription</keyword>
<evidence type="ECO:0000256" key="2">
    <source>
        <dbReference type="ARBA" id="ARBA00006991"/>
    </source>
</evidence>
<dbReference type="Pfam" id="PF00096">
    <property type="entry name" value="zf-C2H2"/>
    <property type="match status" value="3"/>
</dbReference>
<keyword evidence="8" id="KW-0238">DNA-binding</keyword>
<accession>A0A4Y2NKM7</accession>
<feature type="domain" description="C2H2-type" evidence="12">
    <location>
        <begin position="480"/>
        <end position="507"/>
    </location>
</feature>
<name>A0A4Y2NKM7_ARAVE</name>
<dbReference type="PROSITE" id="PS00028">
    <property type="entry name" value="ZINC_FINGER_C2H2_1"/>
    <property type="match status" value="3"/>
</dbReference>
<gene>
    <name evidence="13" type="primary">ZNF347_2</name>
    <name evidence="13" type="ORF">AVEN_88066_1</name>
</gene>